<gene>
    <name evidence="3" type="ORF">L202_01973</name>
</gene>
<sequence length="194" mass="22010">MSNPYEPIPSRASESSSGSSTSSNANAHAFPPRARQPVRPQTQEERERLAHFEARFERPPVAWWKRALLIVGLVAMMWASIWLGRRGRNKKPEIIYASRYSDEFKYRPAASPVITEHLKDGRIRLRGASIGGVGVKENDIPLTPAQKEKKDKERREEAKNAARAKMGLKPKQKKKEPNIYDVHKARAEEAGLLF</sequence>
<feature type="transmembrane region" description="Helical" evidence="2">
    <location>
        <begin position="63"/>
        <end position="83"/>
    </location>
</feature>
<dbReference type="RefSeq" id="XP_018995875.1">
    <property type="nucleotide sequence ID" value="XM_019135472.1"/>
</dbReference>
<dbReference type="EMBL" id="AWGJ01000003">
    <property type="protein sequence ID" value="ODN81556.1"/>
    <property type="molecule type" value="Genomic_DNA"/>
</dbReference>
<feature type="region of interest" description="Disordered" evidence="1">
    <location>
        <begin position="145"/>
        <end position="178"/>
    </location>
</feature>
<keyword evidence="2" id="KW-0812">Transmembrane</keyword>
<keyword evidence="2" id="KW-0472">Membrane</keyword>
<dbReference type="Proteomes" id="UP000094065">
    <property type="component" value="Unassembled WGS sequence"/>
</dbReference>
<keyword evidence="2" id="KW-1133">Transmembrane helix</keyword>
<dbReference type="STRING" id="1295533.A0A1E3I0N1"/>
<feature type="compositionally biased region" description="Low complexity" evidence="1">
    <location>
        <begin position="10"/>
        <end position="23"/>
    </location>
</feature>
<feature type="compositionally biased region" description="Basic and acidic residues" evidence="1">
    <location>
        <begin position="146"/>
        <end position="160"/>
    </location>
</feature>
<evidence type="ECO:0000256" key="2">
    <source>
        <dbReference type="SAM" id="Phobius"/>
    </source>
</evidence>
<dbReference type="GeneID" id="30153282"/>
<feature type="region of interest" description="Disordered" evidence="1">
    <location>
        <begin position="1"/>
        <end position="46"/>
    </location>
</feature>
<dbReference type="OrthoDB" id="2538110at2759"/>
<protein>
    <submittedName>
        <fullName evidence="3">Uncharacterized protein</fullName>
    </submittedName>
</protein>
<keyword evidence="4" id="KW-1185">Reference proteome</keyword>
<dbReference type="AlphaFoldDB" id="A0A1E3I0N1"/>
<evidence type="ECO:0000313" key="4">
    <source>
        <dbReference type="Proteomes" id="UP000094065"/>
    </source>
</evidence>
<reference evidence="3 4" key="1">
    <citation type="submission" date="2016-06" db="EMBL/GenBank/DDBJ databases">
        <title>Evolution of pathogenesis and genome organization in the Tremellales.</title>
        <authorList>
            <person name="Cuomo C."/>
            <person name="Litvintseva A."/>
            <person name="Heitman J."/>
            <person name="Chen Y."/>
            <person name="Sun S."/>
            <person name="Springer D."/>
            <person name="Dromer F."/>
            <person name="Young S."/>
            <person name="Zeng Q."/>
            <person name="Chapman S."/>
            <person name="Gujja S."/>
            <person name="Saif S."/>
            <person name="Birren B."/>
        </authorList>
    </citation>
    <scope>NUCLEOTIDE SEQUENCE [LARGE SCALE GENOMIC DNA]</scope>
    <source>
        <strain evidence="3 4">CBS 6039</strain>
    </source>
</reference>
<organism evidence="3 4">
    <name type="scientific">Cryptococcus amylolentus CBS 6039</name>
    <dbReference type="NCBI Taxonomy" id="1295533"/>
    <lineage>
        <taxon>Eukaryota</taxon>
        <taxon>Fungi</taxon>
        <taxon>Dikarya</taxon>
        <taxon>Basidiomycota</taxon>
        <taxon>Agaricomycotina</taxon>
        <taxon>Tremellomycetes</taxon>
        <taxon>Tremellales</taxon>
        <taxon>Cryptococcaceae</taxon>
        <taxon>Cryptococcus</taxon>
    </lineage>
</organism>
<name>A0A1E3I0N1_9TREE</name>
<evidence type="ECO:0000313" key="3">
    <source>
        <dbReference type="EMBL" id="ODN81556.1"/>
    </source>
</evidence>
<comment type="caution">
    <text evidence="3">The sequence shown here is derived from an EMBL/GenBank/DDBJ whole genome shotgun (WGS) entry which is preliminary data.</text>
</comment>
<proteinExistence type="predicted"/>
<evidence type="ECO:0000256" key="1">
    <source>
        <dbReference type="SAM" id="MobiDB-lite"/>
    </source>
</evidence>
<accession>A0A1E3I0N1</accession>